<evidence type="ECO:0000313" key="1">
    <source>
        <dbReference type="EMBL" id="SDE53819.1"/>
    </source>
</evidence>
<dbReference type="Proteomes" id="UP000199628">
    <property type="component" value="Unassembled WGS sequence"/>
</dbReference>
<protein>
    <submittedName>
        <fullName evidence="1">Sarcosine oxidase, gamma subunit family</fullName>
    </submittedName>
</protein>
<organism evidence="1 2">
    <name type="scientific">Ruegeria marina</name>
    <dbReference type="NCBI Taxonomy" id="639004"/>
    <lineage>
        <taxon>Bacteria</taxon>
        <taxon>Pseudomonadati</taxon>
        <taxon>Pseudomonadota</taxon>
        <taxon>Alphaproteobacteria</taxon>
        <taxon>Rhodobacterales</taxon>
        <taxon>Roseobacteraceae</taxon>
        <taxon>Ruegeria</taxon>
    </lineage>
</organism>
<dbReference type="Gene3D" id="3.30.1360.120">
    <property type="entry name" value="Probable tRNA modification gtpase trme, domain 1"/>
    <property type="match status" value="1"/>
</dbReference>
<proteinExistence type="predicted"/>
<dbReference type="SUPFAM" id="SSF103025">
    <property type="entry name" value="Folate-binding domain"/>
    <property type="match status" value="1"/>
</dbReference>
<gene>
    <name evidence="1" type="ORF">SAMN04488239_12214</name>
</gene>
<keyword evidence="2" id="KW-1185">Reference proteome</keyword>
<dbReference type="RefSeq" id="WP_093036985.1">
    <property type="nucleotide sequence ID" value="NZ_FMZV01000022.1"/>
</dbReference>
<dbReference type="Gene3D" id="3.30.70.1520">
    <property type="entry name" value="Heterotetrameric sarcosine oxidase"/>
    <property type="match status" value="1"/>
</dbReference>
<accession>A0A1G7DQR8</accession>
<dbReference type="EMBL" id="FMZV01000022">
    <property type="protein sequence ID" value="SDE53819.1"/>
    <property type="molecule type" value="Genomic_DNA"/>
</dbReference>
<dbReference type="InterPro" id="IPR027266">
    <property type="entry name" value="TrmE/GcvT-like"/>
</dbReference>
<reference evidence="2" key="1">
    <citation type="submission" date="2016-10" db="EMBL/GenBank/DDBJ databases">
        <authorList>
            <person name="Varghese N."/>
            <person name="Submissions S."/>
        </authorList>
    </citation>
    <scope>NUCLEOTIDE SEQUENCE [LARGE SCALE GENOMIC DNA]</scope>
    <source>
        <strain evidence="2">CGMCC 1.9108</strain>
    </source>
</reference>
<dbReference type="AlphaFoldDB" id="A0A1G7DQR8"/>
<name>A0A1G7DQR8_9RHOB</name>
<dbReference type="STRING" id="639004.SAMN04488239_12214"/>
<dbReference type="OrthoDB" id="7867978at2"/>
<sequence>MAEYHSALYEALIAGSYGTPARTADRLTLAEERLGALLQIAGWESFDDKLTELAEQLGLTLPPDYQTVAIAQGRRLYRTAPGRVLIQSEGPLPVPEAPDLVTLDLSHSKTAIVLRGAHAADVLSRTAPMDFGLSQFPVGRFAQTGMHEVAVLIERTARDRFRILAPYTWARSVWDRLRTAAIPFGYDIPPGEAGAETTRKTAL</sequence>
<evidence type="ECO:0000313" key="2">
    <source>
        <dbReference type="Proteomes" id="UP000199628"/>
    </source>
</evidence>